<gene>
    <name evidence="2" type="ORF">BJY01DRAFT_250735</name>
</gene>
<dbReference type="InterPro" id="IPR032710">
    <property type="entry name" value="NTF2-like_dom_sf"/>
</dbReference>
<sequence>MSIPVEIAEVIIRKKAQYGRYIDTKQWDKFDQVALPDAEFSFYDTDGSILRAGNTPFAFPSPTAFTGFFSKFFMNAQTLHMFGPGELQLTGSDEVKAIWGMEDEIILKHAMGLVEIRGGGYYHETWKFEKGDWFLKSLRLERTYQKTSLVAKILVFFDRYLRLSVV</sequence>
<accession>A0ABR4JGX6</accession>
<dbReference type="Pfam" id="PF13577">
    <property type="entry name" value="SnoaL_4"/>
    <property type="match status" value="1"/>
</dbReference>
<dbReference type="Proteomes" id="UP001610446">
    <property type="component" value="Unassembled WGS sequence"/>
</dbReference>
<dbReference type="Gene3D" id="3.10.450.50">
    <property type="match status" value="1"/>
</dbReference>
<reference evidence="2 3" key="1">
    <citation type="submission" date="2024-07" db="EMBL/GenBank/DDBJ databases">
        <title>Section-level genome sequencing and comparative genomics of Aspergillus sections Usti and Cavernicolus.</title>
        <authorList>
            <consortium name="Lawrence Berkeley National Laboratory"/>
            <person name="Nybo J.L."/>
            <person name="Vesth T.C."/>
            <person name="Theobald S."/>
            <person name="Frisvad J.C."/>
            <person name="Larsen T.O."/>
            <person name="Kjaerboelling I."/>
            <person name="Rothschild-Mancinelli K."/>
            <person name="Lyhne E.K."/>
            <person name="Kogle M.E."/>
            <person name="Barry K."/>
            <person name="Clum A."/>
            <person name="Na H."/>
            <person name="Ledsgaard L."/>
            <person name="Lin J."/>
            <person name="Lipzen A."/>
            <person name="Kuo A."/>
            <person name="Riley R."/>
            <person name="Mondo S."/>
            <person name="Labutti K."/>
            <person name="Haridas S."/>
            <person name="Pangalinan J."/>
            <person name="Salamov A.A."/>
            <person name="Simmons B.A."/>
            <person name="Magnuson J.K."/>
            <person name="Chen J."/>
            <person name="Drula E."/>
            <person name="Henrissat B."/>
            <person name="Wiebenga A."/>
            <person name="Lubbers R.J."/>
            <person name="Gomes A.C."/>
            <person name="Makela M.R."/>
            <person name="Stajich J."/>
            <person name="Grigoriev I.V."/>
            <person name="Mortensen U.H."/>
            <person name="De Vries R.P."/>
            <person name="Baker S.E."/>
            <person name="Andersen M.R."/>
        </authorList>
    </citation>
    <scope>NUCLEOTIDE SEQUENCE [LARGE SCALE GENOMIC DNA]</scope>
    <source>
        <strain evidence="2 3">CBS 123904</strain>
    </source>
</reference>
<protein>
    <recommendedName>
        <fullName evidence="1">SnoaL-like domain-containing protein</fullName>
    </recommendedName>
</protein>
<keyword evidence="3" id="KW-1185">Reference proteome</keyword>
<evidence type="ECO:0000313" key="2">
    <source>
        <dbReference type="EMBL" id="KAL2838997.1"/>
    </source>
</evidence>
<dbReference type="InterPro" id="IPR037401">
    <property type="entry name" value="SnoaL-like"/>
</dbReference>
<feature type="domain" description="SnoaL-like" evidence="1">
    <location>
        <begin position="11"/>
        <end position="139"/>
    </location>
</feature>
<proteinExistence type="predicted"/>
<dbReference type="EMBL" id="JBFXLU010000139">
    <property type="protein sequence ID" value="KAL2838997.1"/>
    <property type="molecule type" value="Genomic_DNA"/>
</dbReference>
<evidence type="ECO:0000313" key="3">
    <source>
        <dbReference type="Proteomes" id="UP001610446"/>
    </source>
</evidence>
<organism evidence="2 3">
    <name type="scientific">Aspergillus pseudoustus</name>
    <dbReference type="NCBI Taxonomy" id="1810923"/>
    <lineage>
        <taxon>Eukaryota</taxon>
        <taxon>Fungi</taxon>
        <taxon>Dikarya</taxon>
        <taxon>Ascomycota</taxon>
        <taxon>Pezizomycotina</taxon>
        <taxon>Eurotiomycetes</taxon>
        <taxon>Eurotiomycetidae</taxon>
        <taxon>Eurotiales</taxon>
        <taxon>Aspergillaceae</taxon>
        <taxon>Aspergillus</taxon>
        <taxon>Aspergillus subgen. Nidulantes</taxon>
    </lineage>
</organism>
<evidence type="ECO:0000259" key="1">
    <source>
        <dbReference type="Pfam" id="PF13577"/>
    </source>
</evidence>
<comment type="caution">
    <text evidence="2">The sequence shown here is derived from an EMBL/GenBank/DDBJ whole genome shotgun (WGS) entry which is preliminary data.</text>
</comment>
<name>A0ABR4JGX6_9EURO</name>
<dbReference type="SUPFAM" id="SSF54427">
    <property type="entry name" value="NTF2-like"/>
    <property type="match status" value="1"/>
</dbReference>